<dbReference type="PANTHER" id="PTHR12093:SF10">
    <property type="entry name" value="MEMBRANE-ASSOCIATED PROTEIN HEM"/>
    <property type="match status" value="1"/>
</dbReference>
<comment type="similarity">
    <text evidence="1">Belongs to the HEM-1/HEM-2 family.</text>
</comment>
<dbReference type="PANTHER" id="PTHR12093">
    <property type="entry name" value="NCK-ASSOCIATED PROTEIN 1"/>
    <property type="match status" value="1"/>
</dbReference>
<feature type="region of interest" description="Disordered" evidence="2">
    <location>
        <begin position="1379"/>
        <end position="1398"/>
    </location>
</feature>
<keyword evidence="5" id="KW-1185">Reference proteome</keyword>
<feature type="compositionally biased region" description="Low complexity" evidence="2">
    <location>
        <begin position="1066"/>
        <end position="1075"/>
    </location>
</feature>
<gene>
    <name evidence="4" type="ORF">VOLCADRAFT_107742</name>
</gene>
<evidence type="ECO:0000259" key="3">
    <source>
        <dbReference type="Pfam" id="PF08743"/>
    </source>
</evidence>
<dbReference type="EMBL" id="GL378396">
    <property type="protein sequence ID" value="EFJ41345.1"/>
    <property type="molecule type" value="Genomic_DNA"/>
</dbReference>
<dbReference type="GO" id="GO:0030031">
    <property type="term" value="P:cell projection assembly"/>
    <property type="evidence" value="ECO:0007669"/>
    <property type="project" value="TreeGrafter"/>
</dbReference>
<feature type="domain" description="Non-structural maintenance of chromosome element 4 C-terminal" evidence="3">
    <location>
        <begin position="2309"/>
        <end position="2395"/>
    </location>
</feature>
<feature type="compositionally biased region" description="Low complexity" evidence="2">
    <location>
        <begin position="697"/>
        <end position="728"/>
    </location>
</feature>
<dbReference type="Pfam" id="PF08743">
    <property type="entry name" value="Nse4_C"/>
    <property type="match status" value="1"/>
</dbReference>
<dbReference type="Proteomes" id="UP000001058">
    <property type="component" value="Unassembled WGS sequence"/>
</dbReference>
<dbReference type="GO" id="GO:0000902">
    <property type="term" value="P:cell morphogenesis"/>
    <property type="evidence" value="ECO:0007669"/>
    <property type="project" value="TreeGrafter"/>
</dbReference>
<dbReference type="RefSeq" id="XP_002957575.1">
    <property type="nucleotide sequence ID" value="XM_002957529.1"/>
</dbReference>
<sequence length="2434" mass="260033">MTSTTTVNTGQLVQWLLEYGQRVRDIQERAWVYSHSSYVKKGLPLLHEATNGPNQIISQNFASISQLLAELHRVLGSLTLRSYPDLLHQYMDTFCGAVKAGLLLEDVPRKAAAQMVQLACQFIDKEVAGQLRTATCDPIFTEPSMVLYMRKIFQATMPRIAQILELVVGPALIVADNCQGVAAAGLLEMTQHPQQHQRASGVAATSSDGTIDGAATGEMEASPAMGMFGMTRQQVYPFLRHRETIRQWGILGFLIFPGMLNQPNSAQRLSNLLADGFALHLYKDRLKPVHELMLQHLGSYAYTNVETSSAISTGALSPRSAGMLGGLLGKGMAMIGGVSRLRKSLTEDDASHEHRQPHPLFVEAAGAAAIAAPLQHRMWRAYVTGQLRNIHAACAASPSRIPGQLDMLLAALSLGREELLWFCRRQEYGIPSELQPILASRGVVSHGYSCVPTTEDALQALQLLSAMDAMHRLLVEHHSPLCKQIKDANGADFQAHVVSNTPRVEFRLRQGVAQVSSGTPAAAASAAGASGLQPFKDLTDLLRSVLLSSAPPADAPARVSSACGIWIYVSLQLASADPPLKAAKVLQYAENTRYLDVMQKSLEAARLLYEGPLLHASAADLAPGLQGPRLEPLRRAIKSALCCGRVEHMQAALCAMQGLHWLLPARAEAYAAATSASAANNASVLLARTSMGSSAAAAGRSGANETTAATGAAAASPGPRPQSSRPQAMPDDLPNSCMKDVVECLKLLLAPVVTAPLRSTASVTNVARPMNIAHARNGGPGIIRGAISRPKERESSNGGRSLTPERVRQEAGSSTATVAEGPLSRNLQQLGLAEQKASREELEGQHAFLQESGADPAALPPAADLAARLMPVMLALDNGRMLLADSRGVDALSMCRAHLLDAIRENFSQLIFNTGAAITQVVVPIPSVHLGPLRLYIEVVAMLQPHLTTELLPELARLLLHQTTAATLQTIGLEAISVPMRISHNNIPPPSTSAEAGAPTTDGVNPSMAPCAGSMGSGGTHSAGVVGPMTRSLNQSNNLARTSGGEGDRGVGPMTKRLSGSGGGAPPANSPGVSGPVSVVRAMHEWLWRTVIFLHDDRHPMVWYDAEVGAFQSAESTVCSTGKVGAASSASLASATSVRELSLIFELFGPCAASDLTRGCDQLIHSCLEEIQAYLEVNQAPLQDLLDAAHLPLDKRFAAVSRVLPSLAPPSSGSSSVRGPQCLKGLTDTVLRLGRCLALRMQLGRAAATAAERTADFVTLALREMASPVNVCCGDVKPPVADGEADVAVGTNVVTPHERRDWAALVRLSSGSSSGDVDCGYCGCLLPERDDIVLTARLAMLLPSLPAAQRWHRLPALMAALMAAPQWSVGVAHHGAAQLASRGSKGSTTPRVGPSQPAGALPPSSVVFAPLGAINTVAVALSLSLQEAMSQVLHPAASQFLMGCGTPVAAMLCAYQRTALAVAQAAAVGAGADCTSAATAAKQHMLASLEQIPLLRNYSYMVPYTPEEAAAVDSATVESDAAQPADGPPIASAPLSGSLELSQSWWASGSSVGLSLNGLSQPLHKTANALVHVEQVLRRTVTDDLGAWATNTYPAGLERLPWDVLVGGMPCYGTVSNFFAGCATAGIPDAILDTYSHRPSGWNVLFAAATQIPIGAAKALGCRCEAATQRDTSSSCSCAGHSNTSANTHIKIGSVLFRGIFDRLAGCDLARCRAVHPTWRAWLDETTSSSPQPTTAMTATRDVELRDAGCSSGSGVGAPVTRLWLNAAVRDLMLCTWPGFQLQMEEEALWCDRTHPLVLQQQQRPIVPRVVQGEHSWPLCGALDWPWTRVMQGNTRCTTGHQPHQQQQRPEQQALASGSGSLQIPPQRMLRVIVRRPPPPPTDHRLPPLPLQLHDFAHQPQFGVAGSPCGGGAAFRWYSRLQRLLNTTLEIEAAEAGQPGHRTYCHYLEAVLRERQIAALHALQHVPHALRLASSYVQVGRYLQSGGAHCGRFGTTLERAAERLMCMCSDGRVLLDWDMCWQVLDDAGGHAAAQLSSVRCSLALYTHAADQHLADVYAAIEAVASTLGTAGELPGQQHVPTLAIVALQMLRLLLVARHWLRALAAMVPRLGARPALADCTDACSAAGNKEVLCDISTNRLDEAVKRLEQVRERGDALGDAFRKPKDVSVQAEIFRTLAGYGVEASNKLVQQQQGRGPLELIRALRARFVYSSDPQRDGETNPSAFSWYEFAAATEHLRRPAHGAHCLIGALDVKPKERKAPVQRQKRPELEVLQRPEVHIAMPVEDKKETDRNMETMWTIVKAQAEPEVQVAKLVCNHASFGQTLENLFTLSFLVRDNRVGMKKVPGAGLLVWALDPRRGDAAGRQQKPPLQFVVTLHIDDWVKMCSRVTPEECLMPHRDYGMTKDQSTAATGKRRQSAAADGPSTTKKARLGR</sequence>
<dbReference type="KEGG" id="vcn:VOLCADRAFT_107742"/>
<protein>
    <recommendedName>
        <fullName evidence="3">Non-structural maintenance of chromosome element 4 C-terminal domain-containing protein</fullName>
    </recommendedName>
</protein>
<evidence type="ECO:0000313" key="4">
    <source>
        <dbReference type="EMBL" id="EFJ41345.1"/>
    </source>
</evidence>
<dbReference type="InterPro" id="IPR019137">
    <property type="entry name" value="Nck-associated_protein-1"/>
</dbReference>
<evidence type="ECO:0000256" key="1">
    <source>
        <dbReference type="ARBA" id="ARBA00037947"/>
    </source>
</evidence>
<dbReference type="InParanoid" id="D8UG06"/>
<proteinExistence type="inferred from homology"/>
<dbReference type="STRING" id="3068.D8UG06"/>
<dbReference type="GO" id="GO:0031209">
    <property type="term" value="C:SCAR complex"/>
    <property type="evidence" value="ECO:0007669"/>
    <property type="project" value="TreeGrafter"/>
</dbReference>
<name>D8UG06_VOLCA</name>
<dbReference type="OrthoDB" id="361242at2759"/>
<feature type="region of interest" description="Disordered" evidence="2">
    <location>
        <begin position="986"/>
        <end position="1075"/>
    </location>
</feature>
<reference evidence="4 5" key="1">
    <citation type="journal article" date="2010" name="Science">
        <title>Genomic analysis of organismal complexity in the multicellular green alga Volvox carteri.</title>
        <authorList>
            <person name="Prochnik S.E."/>
            <person name="Umen J."/>
            <person name="Nedelcu A.M."/>
            <person name="Hallmann A."/>
            <person name="Miller S.M."/>
            <person name="Nishii I."/>
            <person name="Ferris P."/>
            <person name="Kuo A."/>
            <person name="Mitros T."/>
            <person name="Fritz-Laylin L.K."/>
            <person name="Hellsten U."/>
            <person name="Chapman J."/>
            <person name="Simakov O."/>
            <person name="Rensing S.A."/>
            <person name="Terry A."/>
            <person name="Pangilinan J."/>
            <person name="Kapitonov V."/>
            <person name="Jurka J."/>
            <person name="Salamov A."/>
            <person name="Shapiro H."/>
            <person name="Schmutz J."/>
            <person name="Grimwood J."/>
            <person name="Lindquist E."/>
            <person name="Lucas S."/>
            <person name="Grigoriev I.V."/>
            <person name="Schmitt R."/>
            <person name="Kirk D."/>
            <person name="Rokhsar D.S."/>
        </authorList>
    </citation>
    <scope>NUCLEOTIDE SEQUENCE [LARGE SCALE GENOMIC DNA]</scope>
    <source>
        <strain evidence="5">f. Nagariensis / Eve</strain>
    </source>
</reference>
<feature type="region of interest" description="Disordered" evidence="2">
    <location>
        <begin position="697"/>
        <end position="734"/>
    </location>
</feature>
<dbReference type="GO" id="GO:0016477">
    <property type="term" value="P:cell migration"/>
    <property type="evidence" value="ECO:0007669"/>
    <property type="project" value="TreeGrafter"/>
</dbReference>
<feature type="region of interest" description="Disordered" evidence="2">
    <location>
        <begin position="773"/>
        <end position="825"/>
    </location>
</feature>
<dbReference type="GO" id="GO:0030866">
    <property type="term" value="P:cortical actin cytoskeleton organization"/>
    <property type="evidence" value="ECO:0007669"/>
    <property type="project" value="TreeGrafter"/>
</dbReference>
<dbReference type="eggNOG" id="KOG2866">
    <property type="taxonomic scope" value="Eukaryota"/>
</dbReference>
<dbReference type="Pfam" id="PF09735">
    <property type="entry name" value="Nckap1"/>
    <property type="match status" value="1"/>
</dbReference>
<dbReference type="GeneID" id="9627051"/>
<accession>D8UG06</accession>
<dbReference type="InterPro" id="IPR014854">
    <property type="entry name" value="Nse4_C"/>
</dbReference>
<feature type="region of interest" description="Disordered" evidence="2">
    <location>
        <begin position="2404"/>
        <end position="2434"/>
    </location>
</feature>
<organism evidence="5">
    <name type="scientific">Volvox carteri f. nagariensis</name>
    <dbReference type="NCBI Taxonomy" id="3068"/>
    <lineage>
        <taxon>Eukaryota</taxon>
        <taxon>Viridiplantae</taxon>
        <taxon>Chlorophyta</taxon>
        <taxon>core chlorophytes</taxon>
        <taxon>Chlorophyceae</taxon>
        <taxon>CS clade</taxon>
        <taxon>Chlamydomonadales</taxon>
        <taxon>Volvocaceae</taxon>
        <taxon>Volvox</taxon>
    </lineage>
</organism>
<feature type="region of interest" description="Disordered" evidence="2">
    <location>
        <begin position="1836"/>
        <end position="1862"/>
    </location>
</feature>
<feature type="compositionally biased region" description="Polar residues" evidence="2">
    <location>
        <begin position="1031"/>
        <end position="1041"/>
    </location>
</feature>
<evidence type="ECO:0000256" key="2">
    <source>
        <dbReference type="SAM" id="MobiDB-lite"/>
    </source>
</evidence>
<feature type="compositionally biased region" description="Low complexity" evidence="2">
    <location>
        <begin position="1841"/>
        <end position="1853"/>
    </location>
</feature>
<evidence type="ECO:0000313" key="5">
    <source>
        <dbReference type="Proteomes" id="UP000001058"/>
    </source>
</evidence>